<keyword evidence="2" id="KW-0677">Repeat</keyword>
<dbReference type="PROSITE" id="PS00028">
    <property type="entry name" value="ZINC_FINGER_C2H2_1"/>
    <property type="match status" value="1"/>
</dbReference>
<dbReference type="InterPro" id="IPR004146">
    <property type="entry name" value="DC1"/>
</dbReference>
<feature type="domain" description="C2H2-type" evidence="5">
    <location>
        <begin position="448"/>
        <end position="468"/>
    </location>
</feature>
<name>A0A4S4D565_CAMSN</name>
<dbReference type="PANTHER" id="PTHR32410:SF203">
    <property type="entry name" value="CYSTEINE_HISTIDINE-RICH C1 DOMAIN FAMILY PROTEIN"/>
    <property type="match status" value="1"/>
</dbReference>
<evidence type="ECO:0000259" key="5">
    <source>
        <dbReference type="PROSITE" id="PS00028"/>
    </source>
</evidence>
<reference evidence="6 7" key="1">
    <citation type="journal article" date="2018" name="Proc. Natl. Acad. Sci. U.S.A.">
        <title>Draft genome sequence of Camellia sinensis var. sinensis provides insights into the evolution of the tea genome and tea quality.</title>
        <authorList>
            <person name="Wei C."/>
            <person name="Yang H."/>
            <person name="Wang S."/>
            <person name="Zhao J."/>
            <person name="Liu C."/>
            <person name="Gao L."/>
            <person name="Xia E."/>
            <person name="Lu Y."/>
            <person name="Tai Y."/>
            <person name="She G."/>
            <person name="Sun J."/>
            <person name="Cao H."/>
            <person name="Tong W."/>
            <person name="Gao Q."/>
            <person name="Li Y."/>
            <person name="Deng W."/>
            <person name="Jiang X."/>
            <person name="Wang W."/>
            <person name="Chen Q."/>
            <person name="Zhang S."/>
            <person name="Li H."/>
            <person name="Wu J."/>
            <person name="Wang P."/>
            <person name="Li P."/>
            <person name="Shi C."/>
            <person name="Zheng F."/>
            <person name="Jian J."/>
            <person name="Huang B."/>
            <person name="Shan D."/>
            <person name="Shi M."/>
            <person name="Fang C."/>
            <person name="Yue Y."/>
            <person name="Li F."/>
            <person name="Li D."/>
            <person name="Wei S."/>
            <person name="Han B."/>
            <person name="Jiang C."/>
            <person name="Yin Y."/>
            <person name="Xia T."/>
            <person name="Zhang Z."/>
            <person name="Bennetzen J.L."/>
            <person name="Zhao S."/>
            <person name="Wan X."/>
        </authorList>
    </citation>
    <scope>NUCLEOTIDE SEQUENCE [LARGE SCALE GENOMIC DNA]</scope>
    <source>
        <strain evidence="7">cv. Shuchazao</strain>
        <tissue evidence="6">Leaf</tissue>
    </source>
</reference>
<dbReference type="Proteomes" id="UP000306102">
    <property type="component" value="Unassembled WGS sequence"/>
</dbReference>
<dbReference type="SMART" id="SM00249">
    <property type="entry name" value="PHD"/>
    <property type="match status" value="3"/>
</dbReference>
<dbReference type="InterPro" id="IPR046349">
    <property type="entry name" value="C1-like_sf"/>
</dbReference>
<keyword evidence="3" id="KW-0863">Zinc-finger</keyword>
<dbReference type="InterPro" id="IPR053192">
    <property type="entry name" value="Vacuole_Formation_Reg"/>
</dbReference>
<dbReference type="EMBL" id="SDRB02012931">
    <property type="protein sequence ID" value="THF96395.1"/>
    <property type="molecule type" value="Genomic_DNA"/>
</dbReference>
<dbReference type="PANTHER" id="PTHR32410">
    <property type="entry name" value="CYSTEINE/HISTIDINE-RICH C1 DOMAIN FAMILY PROTEIN"/>
    <property type="match status" value="1"/>
</dbReference>
<dbReference type="GO" id="GO:0008270">
    <property type="term" value="F:zinc ion binding"/>
    <property type="evidence" value="ECO:0007669"/>
    <property type="project" value="UniProtKB-KW"/>
</dbReference>
<accession>A0A4S4D565</accession>
<keyword evidence="1" id="KW-0479">Metal-binding</keyword>
<keyword evidence="4" id="KW-0862">Zinc</keyword>
<evidence type="ECO:0000313" key="6">
    <source>
        <dbReference type="EMBL" id="THF96395.1"/>
    </source>
</evidence>
<dbReference type="AlphaFoldDB" id="A0A4S4D565"/>
<keyword evidence="7" id="KW-1185">Reference proteome</keyword>
<protein>
    <recommendedName>
        <fullName evidence="5">C2H2-type domain-containing protein</fullName>
    </recommendedName>
</protein>
<evidence type="ECO:0000256" key="1">
    <source>
        <dbReference type="ARBA" id="ARBA00022723"/>
    </source>
</evidence>
<sequence>MAIDCVWHDHPLQLRSIPTDTQALCFVCCQPLSGYHYRCPDCTFFLHISCLKLPLQSLHPLHLPHHLSLLPNPPPNPHNNNPEILCTHCQTPCSGFTYHCSLCSFTLHLHCASQRHHFKLEIHHHPLAFSVSPPNGFESFRCNVCGDFGYGFNLGCVGCEFFVHIECSALPVFVKSPRHRHPFSLTSIRSIDDGTDEYYCDIVCEGEVNPKGSVYYCAKCNYMAHLGCLTSAPKPYIKFSYRDVDVSSSQSLNQSNTQMDQIGFDNGVFNPPSCENDDENLTKLSHRYAALRAGDESSEVVGKIVHFSHQQHPLVLNDLKKNGVICRGCWGQILGFAYSCSQCNFFLHRWCAELPPKIQHPIHPNHTLTLIAISSSPSNQCNACSEPCDDFTFNCKICSFNLHAMCASIPSTIITGIHNHPLFLRQKRPYSIKCNACRSDCNGTVFECERCDLVLDFKCALLPHKVRHKCHIDPLALTYVPVPVEDDSDEFYCDACEELRDPNHWVYYCADCEFSAHMTCVVSELLGGPPSKGLIQFDHHEHLLSLITKPPFNSS</sequence>
<evidence type="ECO:0000256" key="3">
    <source>
        <dbReference type="ARBA" id="ARBA00022771"/>
    </source>
</evidence>
<proteinExistence type="predicted"/>
<evidence type="ECO:0000313" key="7">
    <source>
        <dbReference type="Proteomes" id="UP000306102"/>
    </source>
</evidence>
<dbReference type="SUPFAM" id="SSF57889">
    <property type="entry name" value="Cysteine-rich domain"/>
    <property type="match status" value="4"/>
</dbReference>
<dbReference type="InterPro" id="IPR001965">
    <property type="entry name" value="Znf_PHD"/>
</dbReference>
<organism evidence="6 7">
    <name type="scientific">Camellia sinensis var. sinensis</name>
    <name type="common">China tea</name>
    <dbReference type="NCBI Taxonomy" id="542762"/>
    <lineage>
        <taxon>Eukaryota</taxon>
        <taxon>Viridiplantae</taxon>
        <taxon>Streptophyta</taxon>
        <taxon>Embryophyta</taxon>
        <taxon>Tracheophyta</taxon>
        <taxon>Spermatophyta</taxon>
        <taxon>Magnoliopsida</taxon>
        <taxon>eudicotyledons</taxon>
        <taxon>Gunneridae</taxon>
        <taxon>Pentapetalae</taxon>
        <taxon>asterids</taxon>
        <taxon>Ericales</taxon>
        <taxon>Theaceae</taxon>
        <taxon>Camellia</taxon>
    </lineage>
</organism>
<evidence type="ECO:0000256" key="4">
    <source>
        <dbReference type="ARBA" id="ARBA00022833"/>
    </source>
</evidence>
<dbReference type="Pfam" id="PF03107">
    <property type="entry name" value="C1_2"/>
    <property type="match status" value="8"/>
</dbReference>
<dbReference type="STRING" id="542762.A0A4S4D565"/>
<evidence type="ECO:0000256" key="2">
    <source>
        <dbReference type="ARBA" id="ARBA00022737"/>
    </source>
</evidence>
<dbReference type="InterPro" id="IPR013087">
    <property type="entry name" value="Znf_C2H2_type"/>
</dbReference>
<comment type="caution">
    <text evidence="6">The sequence shown here is derived from an EMBL/GenBank/DDBJ whole genome shotgun (WGS) entry which is preliminary data.</text>
</comment>
<gene>
    <name evidence="6" type="ORF">TEA_017006</name>
</gene>